<feature type="region of interest" description="Disordered" evidence="1">
    <location>
        <begin position="174"/>
        <end position="200"/>
    </location>
</feature>
<dbReference type="EMBL" id="QZWG01000010">
    <property type="protein sequence ID" value="RZB89485.1"/>
    <property type="molecule type" value="Genomic_DNA"/>
</dbReference>
<feature type="compositionally biased region" description="Polar residues" evidence="1">
    <location>
        <begin position="1135"/>
        <end position="1144"/>
    </location>
</feature>
<name>A0A445ITR1_GLYSO</name>
<protein>
    <submittedName>
        <fullName evidence="2">Uncharacterized protein</fullName>
    </submittedName>
</protein>
<evidence type="ECO:0000256" key="1">
    <source>
        <dbReference type="SAM" id="MobiDB-lite"/>
    </source>
</evidence>
<reference evidence="2 3" key="1">
    <citation type="submission" date="2018-09" db="EMBL/GenBank/DDBJ databases">
        <title>A high-quality reference genome of wild soybean provides a powerful tool to mine soybean genomes.</title>
        <authorList>
            <person name="Xie M."/>
            <person name="Chung C.Y.L."/>
            <person name="Li M.-W."/>
            <person name="Wong F.-L."/>
            <person name="Chan T.-F."/>
            <person name="Lam H.-M."/>
        </authorList>
    </citation>
    <scope>NUCLEOTIDE SEQUENCE [LARGE SCALE GENOMIC DNA]</scope>
    <source>
        <strain evidence="3">cv. W05</strain>
        <tissue evidence="2">Hypocotyl of etiolated seedlings</tissue>
    </source>
</reference>
<feature type="region of interest" description="Disordered" evidence="1">
    <location>
        <begin position="1083"/>
        <end position="1115"/>
    </location>
</feature>
<feature type="compositionally biased region" description="Low complexity" evidence="1">
    <location>
        <begin position="1194"/>
        <end position="1203"/>
    </location>
</feature>
<feature type="region of interest" description="Disordered" evidence="1">
    <location>
        <begin position="303"/>
        <end position="358"/>
    </location>
</feature>
<keyword evidence="3" id="KW-1185">Reference proteome</keyword>
<organism evidence="2 3">
    <name type="scientific">Glycine soja</name>
    <name type="common">Wild soybean</name>
    <dbReference type="NCBI Taxonomy" id="3848"/>
    <lineage>
        <taxon>Eukaryota</taxon>
        <taxon>Viridiplantae</taxon>
        <taxon>Streptophyta</taxon>
        <taxon>Embryophyta</taxon>
        <taxon>Tracheophyta</taxon>
        <taxon>Spermatophyta</taxon>
        <taxon>Magnoliopsida</taxon>
        <taxon>eudicotyledons</taxon>
        <taxon>Gunneridae</taxon>
        <taxon>Pentapetalae</taxon>
        <taxon>rosids</taxon>
        <taxon>fabids</taxon>
        <taxon>Fabales</taxon>
        <taxon>Fabaceae</taxon>
        <taxon>Papilionoideae</taxon>
        <taxon>50 kb inversion clade</taxon>
        <taxon>NPAAA clade</taxon>
        <taxon>indigoferoid/millettioid clade</taxon>
        <taxon>Phaseoleae</taxon>
        <taxon>Glycine</taxon>
        <taxon>Glycine subgen. Soja</taxon>
    </lineage>
</organism>
<sequence>MAGNTRFDLIAAKSDELAFKGSFTNGQRGNLMNDTLDRSASFREGNEGQMFISGANMSRGNSTSAGDLASVAQCLMLDPITMGDQKYTRSGELRRVLGISFGNTLEDYAFGTANLKPPPPVAMEELKRFKASVQEASVRARYRSKRLDESLDKLNKCWEAVSIKKQLRNDLVPNERLGGSNFSKMGTQTHRSPSEFVNQRPEDRPKNVILNKRIRTSVAETRAEGLSNSFARQPLAMGKDRDNIKDGSRGCDIVEEKIRRLPAGGETWDRKMKRKRSVGTVVARSIDGEGEQKKVMHLRLANESGSQGSDAQGLRSGYSGSNSKLDGASLPATSNACTTGNNEQEKVSRGSVDGSNKERVVLKGNKLNVRDNNYTGGIHTLTKGKVSRPPRTGALMAGNSSSVPRSSEILDAEEQPSNVNKPHSVSGTINRKRPLPVGSSSSPMAQWVGQRPQKISRTRRANVVSPVLSSDEVHTLLEGCSPSDVSTRMTSATTSGLPISNGAINGGIHPGKMKHESVSSPTKLSESEESGAGENGESKLEKGLESNEVDGRAINNSHNTSSSMLTSKKKKIPNKEEVGDGLRRQGRGSRGSSVLKNGISPMKEKLETPTLMKPIKNMKPASEKNGSKSGRPPLKKSCDRKAINCIGHPSTHNSPDIAVEEDDREELLAAANFASNASYIGCSSSFWKKLEPIFSPVSLEDMSYMKQLVKTTEVDLRRLSQMHGIGSDTLDRLTHTESPLSQSSISRERERIVVNQTGSKEISSMNDMVDQHLDVSILCRQMDSEVNKVVPLYQRVLTALIIDDQYDEETVEDGNMPSLCERDDSSQAACYVQDVENQSSIRMEYEFNFDKVSCNGNATFTSCTNIHDQELSVFQQMNQGSLHPETERLSMLSENGNDESMGMHGISCSSSFSRHFEQMRMEDKLLLELQSVGLYPEPVPDLADGDCEAINQDIIQLQKGLFQQVNKKRECFMKLIKAVEQDREMEQGALEQVAMDKLVELAYKKKLATRGTSAARYGLSKVSRPVALAFMKRTLARCRKFEGTGKSCFLEPLFKDVLFAAPAHDNTGSAVAANLSLTRNSQQESAPSGYFPCREHDVLGNLDHPSDQDFARTGPILNRGKKKELLLDDVGASPSLRSASTPGSSLIGGAKGKRSERDRDKDSSGRNSVSKGGRSSAKGERKTKAKSKPKTAQLSSSGNGSLSKLMVNTNSENQLACGSNEFVSGDGNRKSKVGSVSHNYNANDLSIGTEEPIDITLDSIELGVGNELDGPQDLDSWLLNIEEDGLQDDAFGLDIPMDDLSGLNMLL</sequence>
<evidence type="ECO:0000313" key="2">
    <source>
        <dbReference type="EMBL" id="RZB89486.1"/>
    </source>
</evidence>
<feature type="compositionally biased region" description="Polar residues" evidence="1">
    <location>
        <begin position="415"/>
        <end position="429"/>
    </location>
</feature>
<dbReference type="Gramene" id="XM_028326798.1">
    <property type="protein sequence ID" value="XP_028182599.1"/>
    <property type="gene ID" value="LOC114369568"/>
</dbReference>
<feature type="region of interest" description="Disordered" evidence="1">
    <location>
        <begin position="478"/>
        <end position="637"/>
    </location>
</feature>
<accession>A0A445ITR1</accession>
<feature type="compositionally biased region" description="Basic and acidic residues" evidence="1">
    <location>
        <begin position="573"/>
        <end position="583"/>
    </location>
</feature>
<feature type="compositionally biased region" description="Polar residues" evidence="1">
    <location>
        <begin position="483"/>
        <end position="498"/>
    </location>
</feature>
<dbReference type="Proteomes" id="UP000289340">
    <property type="component" value="Chromosome 10"/>
</dbReference>
<comment type="caution">
    <text evidence="2">The sequence shown here is derived from an EMBL/GenBank/DDBJ whole genome shotgun (WGS) entry which is preliminary data.</text>
</comment>
<dbReference type="EMBL" id="QZWG01000010">
    <property type="protein sequence ID" value="RZB89486.1"/>
    <property type="molecule type" value="Genomic_DNA"/>
</dbReference>
<feature type="region of interest" description="Disordered" evidence="1">
    <location>
        <begin position="1133"/>
        <end position="1205"/>
    </location>
</feature>
<gene>
    <name evidence="2" type="ORF">D0Y65_028356</name>
</gene>
<feature type="compositionally biased region" description="Basic and acidic residues" evidence="1">
    <location>
        <begin position="1093"/>
        <end position="1110"/>
    </location>
</feature>
<evidence type="ECO:0000313" key="3">
    <source>
        <dbReference type="Proteomes" id="UP000289340"/>
    </source>
</evidence>
<dbReference type="PANTHER" id="PTHR31115">
    <property type="entry name" value="OS05G0107300 PROTEIN"/>
    <property type="match status" value="1"/>
</dbReference>
<feature type="compositionally biased region" description="Polar residues" evidence="1">
    <location>
        <begin position="180"/>
        <end position="197"/>
    </location>
</feature>
<feature type="region of interest" description="Disordered" evidence="1">
    <location>
        <begin position="373"/>
        <end position="461"/>
    </location>
</feature>
<dbReference type="PANTHER" id="PTHR31115:SF2">
    <property type="entry name" value="OS05G0107300 PROTEIN"/>
    <property type="match status" value="1"/>
</dbReference>
<dbReference type="Gramene" id="XM_028326799.1">
    <property type="protein sequence ID" value="XP_028182600.1"/>
    <property type="gene ID" value="LOC114369568"/>
</dbReference>
<feature type="compositionally biased region" description="Polar residues" evidence="1">
    <location>
        <begin position="331"/>
        <end position="342"/>
    </location>
</feature>
<feature type="compositionally biased region" description="Basic and acidic residues" evidence="1">
    <location>
        <begin position="1153"/>
        <end position="1164"/>
    </location>
</feature>
<feature type="compositionally biased region" description="Basic and acidic residues" evidence="1">
    <location>
        <begin position="536"/>
        <end position="551"/>
    </location>
</feature>
<proteinExistence type="predicted"/>